<reference evidence="2 3" key="1">
    <citation type="submission" date="2020-04" db="EMBL/GenBank/DDBJ databases">
        <title>Description of novel Gluconacetobacter.</title>
        <authorList>
            <person name="Sombolestani A."/>
        </authorList>
    </citation>
    <scope>NUCLEOTIDE SEQUENCE [LARGE SCALE GENOMIC DNA]</scope>
    <source>
        <strain evidence="2 3">LMG 7603</strain>
    </source>
</reference>
<dbReference type="EMBL" id="JABEQG010000017">
    <property type="protein sequence ID" value="MBB2156737.1"/>
    <property type="molecule type" value="Genomic_DNA"/>
</dbReference>
<dbReference type="Proteomes" id="UP000550787">
    <property type="component" value="Unassembled WGS sequence"/>
</dbReference>
<comment type="caution">
    <text evidence="2">The sequence shown here is derived from an EMBL/GenBank/DDBJ whole genome shotgun (WGS) entry which is preliminary data.</text>
</comment>
<organism evidence="2 3">
    <name type="scientific">Gluconacetobacter diazotrophicus</name>
    <name type="common">Acetobacter diazotrophicus</name>
    <dbReference type="NCBI Taxonomy" id="33996"/>
    <lineage>
        <taxon>Bacteria</taxon>
        <taxon>Pseudomonadati</taxon>
        <taxon>Pseudomonadota</taxon>
        <taxon>Alphaproteobacteria</taxon>
        <taxon>Acetobacterales</taxon>
        <taxon>Acetobacteraceae</taxon>
        <taxon>Gluconacetobacter</taxon>
    </lineage>
</organism>
<proteinExistence type="predicted"/>
<sequence length="78" mass="8444">MNGVSRTRGGPEKPVDPVMDPQSDVNVLPRLQFKAATIWRNIAAMRLGATNDAGRDLSGRFRTASGLLKQPLKGEVLV</sequence>
<dbReference type="RefSeq" id="WP_183115919.1">
    <property type="nucleotide sequence ID" value="NZ_JABEQG010000017.1"/>
</dbReference>
<feature type="region of interest" description="Disordered" evidence="1">
    <location>
        <begin position="1"/>
        <end position="23"/>
    </location>
</feature>
<accession>A0A7W4I5Q1</accession>
<evidence type="ECO:0000313" key="2">
    <source>
        <dbReference type="EMBL" id="MBB2156737.1"/>
    </source>
</evidence>
<evidence type="ECO:0000256" key="1">
    <source>
        <dbReference type="SAM" id="MobiDB-lite"/>
    </source>
</evidence>
<protein>
    <submittedName>
        <fullName evidence="2">Uncharacterized protein</fullName>
    </submittedName>
</protein>
<dbReference type="AlphaFoldDB" id="A0A7W4I5Q1"/>
<name>A0A7W4I5Q1_GLUDI</name>
<gene>
    <name evidence="2" type="ORF">HLH33_10505</name>
</gene>
<evidence type="ECO:0000313" key="3">
    <source>
        <dbReference type="Proteomes" id="UP000550787"/>
    </source>
</evidence>